<dbReference type="AlphaFoldDB" id="A0A8T0A151"/>
<proteinExistence type="predicted"/>
<protein>
    <submittedName>
        <fullName evidence="1">Uncharacterized protein</fullName>
    </submittedName>
</protein>
<reference evidence="1" key="1">
    <citation type="journal article" date="2020" name="Ecol. Evol.">
        <title>Genome structure and content of the rice root-knot nematode (Meloidogyne graminicola).</title>
        <authorList>
            <person name="Phan N.T."/>
            <person name="Danchin E.G.J."/>
            <person name="Klopp C."/>
            <person name="Perfus-Barbeoch L."/>
            <person name="Kozlowski D.K."/>
            <person name="Koutsovoulos G.D."/>
            <person name="Lopez-Roques C."/>
            <person name="Bouchez O."/>
            <person name="Zahm M."/>
            <person name="Besnard G."/>
            <person name="Bellafiore S."/>
        </authorList>
    </citation>
    <scope>NUCLEOTIDE SEQUENCE</scope>
    <source>
        <strain evidence="1">VN-18</strain>
    </source>
</reference>
<evidence type="ECO:0000313" key="2">
    <source>
        <dbReference type="Proteomes" id="UP000605970"/>
    </source>
</evidence>
<comment type="caution">
    <text evidence="1">The sequence shown here is derived from an EMBL/GenBank/DDBJ whole genome shotgun (WGS) entry which is preliminary data.</text>
</comment>
<gene>
    <name evidence="1" type="ORF">Mgra_00001370</name>
</gene>
<evidence type="ECO:0000313" key="1">
    <source>
        <dbReference type="EMBL" id="KAF7639135.1"/>
    </source>
</evidence>
<accession>A0A8T0A151</accession>
<keyword evidence="2" id="KW-1185">Reference proteome</keyword>
<sequence>MFIKLFPLVFTSLFLPILTFKKKPKNEGQYRIEQLVHFGCSYCCIQMLNAYWLNLSTLLDFLVLAFGY</sequence>
<name>A0A8T0A151_9BILA</name>
<dbReference type="EMBL" id="JABEBT010000007">
    <property type="protein sequence ID" value="KAF7639135.1"/>
    <property type="molecule type" value="Genomic_DNA"/>
</dbReference>
<dbReference type="Proteomes" id="UP000605970">
    <property type="component" value="Unassembled WGS sequence"/>
</dbReference>
<organism evidence="1 2">
    <name type="scientific">Meloidogyne graminicola</name>
    <dbReference type="NCBI Taxonomy" id="189291"/>
    <lineage>
        <taxon>Eukaryota</taxon>
        <taxon>Metazoa</taxon>
        <taxon>Ecdysozoa</taxon>
        <taxon>Nematoda</taxon>
        <taxon>Chromadorea</taxon>
        <taxon>Rhabditida</taxon>
        <taxon>Tylenchina</taxon>
        <taxon>Tylenchomorpha</taxon>
        <taxon>Tylenchoidea</taxon>
        <taxon>Meloidogynidae</taxon>
        <taxon>Meloidogyninae</taxon>
        <taxon>Meloidogyne</taxon>
    </lineage>
</organism>